<dbReference type="InterPro" id="IPR017441">
    <property type="entry name" value="Protein_kinase_ATP_BS"/>
</dbReference>
<feature type="region of interest" description="Disordered" evidence="2">
    <location>
        <begin position="369"/>
        <end position="396"/>
    </location>
</feature>
<feature type="compositionally biased region" description="Basic residues" evidence="2">
    <location>
        <begin position="380"/>
        <end position="396"/>
    </location>
</feature>
<evidence type="ECO:0000313" key="3">
    <source>
        <dbReference type="EMBL" id="KAF5528959.1"/>
    </source>
</evidence>
<dbReference type="Pfam" id="PF13095">
    <property type="entry name" value="FTA2"/>
    <property type="match status" value="1"/>
</dbReference>
<evidence type="ECO:0000313" key="4">
    <source>
        <dbReference type="Proteomes" id="UP000574317"/>
    </source>
</evidence>
<proteinExistence type="predicted"/>
<dbReference type="SUPFAM" id="SSF56112">
    <property type="entry name" value="Protein kinase-like (PK-like)"/>
    <property type="match status" value="2"/>
</dbReference>
<feature type="binding site" evidence="1">
    <location>
        <position position="54"/>
    </location>
    <ligand>
        <name>ATP</name>
        <dbReference type="ChEBI" id="CHEBI:30616"/>
    </ligand>
</feature>
<reference evidence="3 4" key="1">
    <citation type="submission" date="2020-05" db="EMBL/GenBank/DDBJ databases">
        <title>Identification and distribution of gene clusters putatively required for synthesis of sphingolipid metabolism inhibitors in phylogenetically diverse species of the filamentous fungus Fusarium.</title>
        <authorList>
            <person name="Kim H.-S."/>
            <person name="Busman M."/>
            <person name="Brown D.W."/>
            <person name="Divon H."/>
            <person name="Uhlig S."/>
            <person name="Proctor R.H."/>
        </authorList>
    </citation>
    <scope>NUCLEOTIDE SEQUENCE [LARGE SCALE GENOMIC DNA]</scope>
    <source>
        <strain evidence="3 4">NRRL 25196</strain>
    </source>
</reference>
<name>A0A8H5I3V3_9HYPO</name>
<keyword evidence="4" id="KW-1185">Reference proteome</keyword>
<dbReference type="PROSITE" id="PS00107">
    <property type="entry name" value="PROTEIN_KINASE_ATP"/>
    <property type="match status" value="1"/>
</dbReference>
<dbReference type="AlphaFoldDB" id="A0A8H5I3V3"/>
<organism evidence="3 4">
    <name type="scientific">Fusarium napiforme</name>
    <dbReference type="NCBI Taxonomy" id="42672"/>
    <lineage>
        <taxon>Eukaryota</taxon>
        <taxon>Fungi</taxon>
        <taxon>Dikarya</taxon>
        <taxon>Ascomycota</taxon>
        <taxon>Pezizomycotina</taxon>
        <taxon>Sordariomycetes</taxon>
        <taxon>Hypocreomycetidae</taxon>
        <taxon>Hypocreales</taxon>
        <taxon>Nectriaceae</taxon>
        <taxon>Fusarium</taxon>
        <taxon>Fusarium fujikuroi species complex</taxon>
    </lineage>
</organism>
<dbReference type="GO" id="GO:0005524">
    <property type="term" value="F:ATP binding"/>
    <property type="evidence" value="ECO:0007669"/>
    <property type="project" value="UniProtKB-UniRule"/>
</dbReference>
<sequence length="396" mass="45881">MPQLKPLPDCQGPKLECFIDDIAACDFNLIERLGSGCHSQVWKAEINGKVYAIKLFFNLWAHEPNFIMDPIDDFTHDLDDGYEPPEEMSQMSQSTIASLRLHATSFYNECRVFGRLKELGRENLAVKSYGYLQFDLSDEKVQRHFLPFGDGARRTLAFRGNKEPTDEDVIRCLMQHDDLRIPMMAIVKDWVPSFEGPKLVRDVPEARKYWLPVGEDWAVVKRSIGHLPRLLRNLRELHRSGIVIRDLKEQQYLDGQLVDFSFAWTIPHILGPESGLRPPWSFESMAAWDLQCFQTILDDFDKKAERAVPRIRKHNLVARQGDDMYQRLRPRPQSYGPPLPMLVYDAKTKPMVHRPPFDPAKFNWRAVQKPTKKVATGRVTRTKAPQRRATKKRGTK</sequence>
<gene>
    <name evidence="3" type="ORF">FNAPI_14033</name>
</gene>
<evidence type="ECO:0008006" key="5">
    <source>
        <dbReference type="Google" id="ProtNLM"/>
    </source>
</evidence>
<keyword evidence="1" id="KW-0067">ATP-binding</keyword>
<comment type="caution">
    <text evidence="3">The sequence shown here is derived from an EMBL/GenBank/DDBJ whole genome shotgun (WGS) entry which is preliminary data.</text>
</comment>
<accession>A0A8H5I3V3</accession>
<dbReference type="EMBL" id="JAAOAO010001176">
    <property type="protein sequence ID" value="KAF5528959.1"/>
    <property type="molecule type" value="Genomic_DNA"/>
</dbReference>
<evidence type="ECO:0000256" key="1">
    <source>
        <dbReference type="PROSITE-ProRule" id="PRU10141"/>
    </source>
</evidence>
<dbReference type="Proteomes" id="UP000574317">
    <property type="component" value="Unassembled WGS sequence"/>
</dbReference>
<evidence type="ECO:0000256" key="2">
    <source>
        <dbReference type="SAM" id="MobiDB-lite"/>
    </source>
</evidence>
<dbReference type="InterPro" id="IPR025213">
    <property type="entry name" value="Sim4_Fta2"/>
</dbReference>
<dbReference type="InterPro" id="IPR011009">
    <property type="entry name" value="Kinase-like_dom_sf"/>
</dbReference>
<keyword evidence="1" id="KW-0547">Nucleotide-binding</keyword>
<protein>
    <recommendedName>
        <fullName evidence="5">Protein kinase domain-containing protein</fullName>
    </recommendedName>
</protein>